<dbReference type="GO" id="GO:0007606">
    <property type="term" value="P:sensory perception of chemical stimulus"/>
    <property type="evidence" value="ECO:0007669"/>
    <property type="project" value="UniProtKB-UniRule"/>
</dbReference>
<feature type="transmembrane region" description="Helical" evidence="6">
    <location>
        <begin position="1093"/>
        <end position="1118"/>
    </location>
</feature>
<dbReference type="InterPro" id="IPR000609">
    <property type="entry name" value="7TM_GPCR_serpentine_rcpt_Srg"/>
</dbReference>
<feature type="transmembrane region" description="Helical" evidence="6">
    <location>
        <begin position="536"/>
        <end position="557"/>
    </location>
</feature>
<dbReference type="Pfam" id="PF02118">
    <property type="entry name" value="Srg"/>
    <property type="match status" value="4"/>
</dbReference>
<evidence type="ECO:0000256" key="6">
    <source>
        <dbReference type="RuleBase" id="RU280813"/>
    </source>
</evidence>
<dbReference type="EnsemblMetazoa" id="PPA35268.1">
    <property type="protein sequence ID" value="PPA35268.1"/>
    <property type="gene ID" value="WBGene00273637"/>
</dbReference>
<dbReference type="PANTHER" id="PTHR31552">
    <property type="entry name" value="SERPENTINE RECEPTOR CLASS GAMMA"/>
    <property type="match status" value="1"/>
</dbReference>
<feature type="transmembrane region" description="Helical" evidence="6">
    <location>
        <begin position="53"/>
        <end position="73"/>
    </location>
</feature>
<evidence type="ECO:0000256" key="4">
    <source>
        <dbReference type="ARBA" id="ARBA00022989"/>
    </source>
</evidence>
<proteinExistence type="inferred from homology"/>
<feature type="transmembrane region" description="Helical" evidence="6">
    <location>
        <begin position="877"/>
        <end position="900"/>
    </location>
</feature>
<feature type="transmembrane region" description="Helical" evidence="6">
    <location>
        <begin position="498"/>
        <end position="524"/>
    </location>
</feature>
<feature type="transmembrane region" description="Helical" evidence="6">
    <location>
        <begin position="700"/>
        <end position="718"/>
    </location>
</feature>
<accession>A0A8R1UP95</accession>
<feature type="transmembrane region" description="Helical" evidence="6">
    <location>
        <begin position="292"/>
        <end position="310"/>
    </location>
</feature>
<dbReference type="PANTHER" id="PTHR31552:SF8">
    <property type="entry name" value="SERPENTINE RECEPTOR CLASS GAMMA"/>
    <property type="match status" value="1"/>
</dbReference>
<feature type="transmembrane region" description="Helical" evidence="6">
    <location>
        <begin position="316"/>
        <end position="338"/>
    </location>
</feature>
<feature type="transmembrane region" description="Helical" evidence="6">
    <location>
        <begin position="751"/>
        <end position="771"/>
    </location>
</feature>
<feature type="transmembrane region" description="Helical" evidence="6">
    <location>
        <begin position="966"/>
        <end position="984"/>
    </location>
</feature>
<evidence type="ECO:0000256" key="5">
    <source>
        <dbReference type="ARBA" id="ARBA00023136"/>
    </source>
</evidence>
<feature type="transmembrane region" description="Helical" evidence="6">
    <location>
        <begin position="614"/>
        <end position="637"/>
    </location>
</feature>
<comment type="caution">
    <text evidence="6">Lacks conserved residue(s) required for the propagation of feature annotation.</text>
</comment>
<keyword evidence="8" id="KW-1185">Reference proteome</keyword>
<feature type="transmembrane region" description="Helical" evidence="6">
    <location>
        <begin position="407"/>
        <end position="425"/>
    </location>
</feature>
<feature type="transmembrane region" description="Helical" evidence="6">
    <location>
        <begin position="170"/>
        <end position="189"/>
    </location>
</feature>
<keyword evidence="5 6" id="KW-0472">Membrane</keyword>
<feature type="transmembrane region" description="Helical" evidence="6">
    <location>
        <begin position="1045"/>
        <end position="1073"/>
    </location>
</feature>
<feature type="transmembrane region" description="Helical" evidence="6">
    <location>
        <begin position="85"/>
        <end position="106"/>
    </location>
</feature>
<evidence type="ECO:0000256" key="2">
    <source>
        <dbReference type="ARBA" id="ARBA00005692"/>
    </source>
</evidence>
<organism evidence="7 8">
    <name type="scientific">Pristionchus pacificus</name>
    <name type="common">Parasitic nematode worm</name>
    <dbReference type="NCBI Taxonomy" id="54126"/>
    <lineage>
        <taxon>Eukaryota</taxon>
        <taxon>Metazoa</taxon>
        <taxon>Ecdysozoa</taxon>
        <taxon>Nematoda</taxon>
        <taxon>Chromadorea</taxon>
        <taxon>Rhabditida</taxon>
        <taxon>Rhabditina</taxon>
        <taxon>Diplogasteromorpha</taxon>
        <taxon>Diplogasteroidea</taxon>
        <taxon>Neodiplogasteridae</taxon>
        <taxon>Pristionchus</taxon>
    </lineage>
</organism>
<dbReference type="AlphaFoldDB" id="A0A2A6B823"/>
<evidence type="ECO:0000256" key="3">
    <source>
        <dbReference type="ARBA" id="ARBA00022692"/>
    </source>
</evidence>
<comment type="similarity">
    <text evidence="2 6">Belongs to the nematode receptor-like protein srg family.</text>
</comment>
<feature type="transmembrane region" description="Helical" evidence="6">
    <location>
        <begin position="460"/>
        <end position="478"/>
    </location>
</feature>
<feature type="transmembrane region" description="Helical" evidence="6">
    <location>
        <begin position="837"/>
        <end position="857"/>
    </location>
</feature>
<comment type="subcellular location">
    <subcellularLocation>
        <location evidence="1">Membrane</location>
        <topology evidence="1">Multi-pass membrane protein</topology>
    </subcellularLocation>
</comment>
<dbReference type="OrthoDB" id="5892599at2759"/>
<reference evidence="7" key="2">
    <citation type="submission" date="2022-06" db="UniProtKB">
        <authorList>
            <consortium name="EnsemblMetazoa"/>
        </authorList>
    </citation>
    <scope>IDENTIFICATION</scope>
    <source>
        <strain evidence="7">PS312</strain>
    </source>
</reference>
<dbReference type="GO" id="GO:0004888">
    <property type="term" value="F:transmembrane signaling receptor activity"/>
    <property type="evidence" value="ECO:0007669"/>
    <property type="project" value="InterPro"/>
</dbReference>
<dbReference type="GO" id="GO:0016020">
    <property type="term" value="C:membrane"/>
    <property type="evidence" value="ECO:0007669"/>
    <property type="project" value="UniProtKB-SubCell"/>
</dbReference>
<name>A0A2A6B823_PRIPA</name>
<keyword evidence="3 6" id="KW-0812">Transmembrane</keyword>
<reference evidence="8" key="1">
    <citation type="journal article" date="2008" name="Nat. Genet.">
        <title>The Pristionchus pacificus genome provides a unique perspective on nematode lifestyle and parasitism.</title>
        <authorList>
            <person name="Dieterich C."/>
            <person name="Clifton S.W."/>
            <person name="Schuster L.N."/>
            <person name="Chinwalla A."/>
            <person name="Delehaunty K."/>
            <person name="Dinkelacker I."/>
            <person name="Fulton L."/>
            <person name="Fulton R."/>
            <person name="Godfrey J."/>
            <person name="Minx P."/>
            <person name="Mitreva M."/>
            <person name="Roeseler W."/>
            <person name="Tian H."/>
            <person name="Witte H."/>
            <person name="Yang S.P."/>
            <person name="Wilson R.K."/>
            <person name="Sommer R.J."/>
        </authorList>
    </citation>
    <scope>NUCLEOTIDE SEQUENCE [LARGE SCALE GENOMIC DNA]</scope>
    <source>
        <strain evidence="8">PS312</strain>
    </source>
</reference>
<evidence type="ECO:0000313" key="7">
    <source>
        <dbReference type="EnsemblMetazoa" id="PPA35268.1"/>
    </source>
</evidence>
<feature type="transmembrane region" description="Helical" evidence="6">
    <location>
        <begin position="649"/>
        <end position="669"/>
    </location>
</feature>
<feature type="transmembrane region" description="Helical" evidence="6">
    <location>
        <begin position="578"/>
        <end position="602"/>
    </location>
</feature>
<accession>A0A2A6B823</accession>
<evidence type="ECO:0000313" key="8">
    <source>
        <dbReference type="Proteomes" id="UP000005239"/>
    </source>
</evidence>
<keyword evidence="4 6" id="KW-1133">Transmembrane helix</keyword>
<feature type="transmembrane region" description="Helical" evidence="6">
    <location>
        <begin position="939"/>
        <end position="959"/>
    </location>
</feature>
<dbReference type="Proteomes" id="UP000005239">
    <property type="component" value="Unassembled WGS sequence"/>
</dbReference>
<evidence type="ECO:0000256" key="1">
    <source>
        <dbReference type="ARBA" id="ARBA00004141"/>
    </source>
</evidence>
<feature type="transmembrane region" description="Helical" evidence="6">
    <location>
        <begin position="675"/>
        <end position="693"/>
    </location>
</feature>
<feature type="transmembrane region" description="Helical" evidence="6">
    <location>
        <begin position="1004"/>
        <end position="1025"/>
    </location>
</feature>
<sequence length="1254" mass="144329">THKSLSLKIKHWKSSLDSSQSLILSGSTLSECKPPQIPSFFLNFTHTMNTRNVIQLGYGIPGILTYFLVFYAMIGIRKVLSRSFVWVYVIMALTNIITWLNAWSFLRLTDEPFFFFYFEWLKTVPFIIEVQTFLVSQFYYGQNIDALLVTFDRFAAVYGMLKNMKWWEDHYVAISIIAHLIGLGVQAAIRLPMETLLLFDPKNQVYGVAYGPNDMHTLFAIQDLGKLVPNENLGLVFEIMYVTSDIFSLGPGIYTLLLPGPIRKFLVRKITNCWKTVVDPNKTMITRNIVQLAYGIPGILTYFLVFYAMIGIRKTLSPSFIFVYVVMALTNIVTWLNAWSFLRLTAEPFFFFYYEWLQTVPFVIEIQIFLVTQFYYAQNIDALLVTFDRFTAVYGMLKNMKWWEDHYIIISIVAHLIGIGIQAAIRLPMETILFFNANTKAYGTMYGPNDKHNEALSSPFQVAFGLIVTTTCLILNIYSYKSLRHLRSTKSASIKSPFLFIATCIWLTQMFNLLVTTLFAINAIGKLIPREHIGAVYEIMFVTSDIFSLGPGVYTLLLPGPIRRFLVRKLTSCWKTMFLRNTIQLMYGVPLICGYFLVLYAMYSIRKKLSGSIILVYVMLSITNITTWLNVWMFLKFINEPFFFFYYEWIKYLPILIQIHTFLVSHFYYAQNIDVLLLTFDRFAAIYALIKDFRWWNRHYLSISVLVHVVAIGVQLALRLPMDISLKFNAQIMAYILEYGPAASKNEKMATLFQIAFGIFIGATCLALNGLSYKSLQHLRSTKTKNLKSPFLIIASCILITQILNFTTVIATRILGAAITAMDITLIYEFMYVTSDIFSIGPALYTILLPGPIRTFLIKKLVRFWQSMSIRTKIHPVIQPVSIIYPITGLLASALCSLAEPPDFFTPDFLPTSLSSIAFSTLLSKFQKFKMWSRNAIQLFYGIPGIALYLLAFNCLYSIRKSINRSFLNIATWLNAWMFLKLVNEPQFFFYYEWISKIPVILNIHSFLVSHFYYVQNINLLLLTYDRFNAILHMGEAATRWKRSFLYVAIIVHTLAFGTNLAIRIPMVTVMTFDTANARYVAMQSDSDNAEKYFFVFSVFIFISQFLNLIIAALVVILQQWKDLFGIDLHTVFEFTYFTSDLLSLGPALYLIFLPGPVRKHIGEKIGMALFKLYLALDSCDQPPEIEVYRNPQAAINQNGFGGQFFSPFLWIILIVFDNNVQPLCLYVFDQYLAHSSLTKTAIGQKTLKCTPTW</sequence>
<feature type="transmembrane region" description="Helical" evidence="6">
    <location>
        <begin position="791"/>
        <end position="817"/>
    </location>
</feature>
<gene>
    <name evidence="7" type="primary">WBGene00273637</name>
</gene>
<protein>
    <recommendedName>
        <fullName evidence="6">Serpentine receptor class gamma</fullName>
    </recommendedName>
</protein>